<accession>A0A1G2IE90</accession>
<dbReference type="STRING" id="1802214.A2908_02005"/>
<dbReference type="Proteomes" id="UP000176774">
    <property type="component" value="Unassembled WGS sequence"/>
</dbReference>
<keyword evidence="1" id="KW-1133">Transmembrane helix</keyword>
<dbReference type="AlphaFoldDB" id="A0A1G2IE90"/>
<evidence type="ECO:0000256" key="1">
    <source>
        <dbReference type="SAM" id="Phobius"/>
    </source>
</evidence>
<keyword evidence="1" id="KW-0812">Transmembrane</keyword>
<keyword evidence="1" id="KW-0472">Membrane</keyword>
<feature type="transmembrane region" description="Helical" evidence="1">
    <location>
        <begin position="47"/>
        <end position="67"/>
    </location>
</feature>
<protein>
    <submittedName>
        <fullName evidence="2">Uncharacterized protein</fullName>
    </submittedName>
</protein>
<feature type="transmembrane region" description="Helical" evidence="1">
    <location>
        <begin position="79"/>
        <end position="103"/>
    </location>
</feature>
<sequence>MNKKIIVLFALATFLVLPVAVFAISYPDMPGDDLDIRAAIDGIFAFIWPIFIAIAMGMFIWAGFLYLTANGEVGKLSLAGKAVIGGTIGLAIAFLASSMPFIVNNILFPPPPPPAVCGDTAPACDGTCPAGQACIVGLSENCICN</sequence>
<reference evidence="2 3" key="1">
    <citation type="journal article" date="2016" name="Nat. Commun.">
        <title>Thousands of microbial genomes shed light on interconnected biogeochemical processes in an aquifer system.</title>
        <authorList>
            <person name="Anantharaman K."/>
            <person name="Brown C.T."/>
            <person name="Hug L.A."/>
            <person name="Sharon I."/>
            <person name="Castelle C.J."/>
            <person name="Probst A.J."/>
            <person name="Thomas B.C."/>
            <person name="Singh A."/>
            <person name="Wilkins M.J."/>
            <person name="Karaoz U."/>
            <person name="Brodie E.L."/>
            <person name="Williams K.H."/>
            <person name="Hubbard S.S."/>
            <person name="Banfield J.F."/>
        </authorList>
    </citation>
    <scope>NUCLEOTIDE SEQUENCE [LARGE SCALE GENOMIC DNA]</scope>
</reference>
<evidence type="ECO:0000313" key="3">
    <source>
        <dbReference type="Proteomes" id="UP000176774"/>
    </source>
</evidence>
<evidence type="ECO:0000313" key="2">
    <source>
        <dbReference type="EMBL" id="OGZ73075.1"/>
    </source>
</evidence>
<organism evidence="2 3">
    <name type="scientific">Candidatus Staskawiczbacteria bacterium RIFCSPLOWO2_01_FULL_38_12b</name>
    <dbReference type="NCBI Taxonomy" id="1802214"/>
    <lineage>
        <taxon>Bacteria</taxon>
        <taxon>Candidatus Staskawicziibacteriota</taxon>
    </lineage>
</organism>
<proteinExistence type="predicted"/>
<name>A0A1G2IE90_9BACT</name>
<comment type="caution">
    <text evidence="2">The sequence shown here is derived from an EMBL/GenBank/DDBJ whole genome shotgun (WGS) entry which is preliminary data.</text>
</comment>
<dbReference type="EMBL" id="MHPA01000016">
    <property type="protein sequence ID" value="OGZ73075.1"/>
    <property type="molecule type" value="Genomic_DNA"/>
</dbReference>
<gene>
    <name evidence="2" type="ORF">A2908_02005</name>
</gene>